<gene>
    <name evidence="2" type="ORF">Tc00.1047053506179.59</name>
</gene>
<dbReference type="KEGG" id="tcr:506179.59"/>
<sequence length="351" mass="39583">MPQRNVCQQCKAYDEGAEDPQDGRFYCNSCWAAYNGFSGGTKTGATNGGRRGDKEKKERAPRRKELAAMNNLGHDAQGVLRRLEGMYASCSHKRRPEIQATSLLEDVSMVMADTDKQQRASSFVGQFMQRQRTITVVSHLGEPLSPRGDRVGCVGRSAYQESRKVPLDILLSSVDDIVSQIYVNFDESMTQVILNALDRVTACDTQNQRDAMRVRVIDELLETLGDEHYDLLQCVMHRPRDIFLRLLEEFCTLEDDDDNTGAGSTSAASPQHALTVRFVKTAKQRSAMREVVFAHNGEATDQRWLAHMTQRYRQLMRESDLDQLFKRDLSVIGSSMPSGATVVQKKDHIRI</sequence>
<dbReference type="GeneID" id="3538636"/>
<dbReference type="PaxDb" id="353153-Q4D1J8"/>
<reference evidence="2 3" key="1">
    <citation type="journal article" date="2005" name="Science">
        <title>The genome sequence of Trypanosoma cruzi, etiologic agent of Chagas disease.</title>
        <authorList>
            <person name="El-Sayed N.M."/>
            <person name="Myler P.J."/>
            <person name="Bartholomeu D.C."/>
            <person name="Nilsson D."/>
            <person name="Aggarwal G."/>
            <person name="Tran A.N."/>
            <person name="Ghedin E."/>
            <person name="Worthey E.A."/>
            <person name="Delcher A.L."/>
            <person name="Blandin G."/>
            <person name="Westenberger S.J."/>
            <person name="Caler E."/>
            <person name="Cerqueira G.C."/>
            <person name="Branche C."/>
            <person name="Haas B."/>
            <person name="Anupama A."/>
            <person name="Arner E."/>
            <person name="Aslund L."/>
            <person name="Attipoe P."/>
            <person name="Bontempi E."/>
            <person name="Bringaud F."/>
            <person name="Burton P."/>
            <person name="Cadag E."/>
            <person name="Campbell D.A."/>
            <person name="Carrington M."/>
            <person name="Crabtree J."/>
            <person name="Darban H."/>
            <person name="da Silveira J.F."/>
            <person name="de Jong P."/>
            <person name="Edwards K."/>
            <person name="Englund P.T."/>
            <person name="Fazelina G."/>
            <person name="Feldblyum T."/>
            <person name="Ferella M."/>
            <person name="Frasch A.C."/>
            <person name="Gull K."/>
            <person name="Horn D."/>
            <person name="Hou L."/>
            <person name="Huang Y."/>
            <person name="Kindlund E."/>
            <person name="Klingbeil M."/>
            <person name="Kluge S."/>
            <person name="Koo H."/>
            <person name="Lacerda D."/>
            <person name="Levin M.J."/>
            <person name="Lorenzi H."/>
            <person name="Louie T."/>
            <person name="Machado C.R."/>
            <person name="McCulloch R."/>
            <person name="McKenna A."/>
            <person name="Mizuno Y."/>
            <person name="Mottram J.C."/>
            <person name="Nelson S."/>
            <person name="Ochaya S."/>
            <person name="Osoegawa K."/>
            <person name="Pai G."/>
            <person name="Parsons M."/>
            <person name="Pentony M."/>
            <person name="Pettersson U."/>
            <person name="Pop M."/>
            <person name="Ramirez J.L."/>
            <person name="Rinta J."/>
            <person name="Robertson L."/>
            <person name="Salzberg S.L."/>
            <person name="Sanchez D.O."/>
            <person name="Seyler A."/>
            <person name="Sharma R."/>
            <person name="Shetty J."/>
            <person name="Simpson A.J."/>
            <person name="Sisk E."/>
            <person name="Tammi M.T."/>
            <person name="Tarleton R."/>
            <person name="Teixeira S."/>
            <person name="Van Aken S."/>
            <person name="Vogt C."/>
            <person name="Ward P.N."/>
            <person name="Wickstead B."/>
            <person name="Wortman J."/>
            <person name="White O."/>
            <person name="Fraser C.M."/>
            <person name="Stuart K.D."/>
            <person name="Andersson B."/>
        </authorList>
    </citation>
    <scope>NUCLEOTIDE SEQUENCE [LARGE SCALE GENOMIC DNA]</scope>
    <source>
        <strain evidence="2 3">CL Brener</strain>
    </source>
</reference>
<dbReference type="RefSeq" id="XP_808256.1">
    <property type="nucleotide sequence ID" value="XM_803163.1"/>
</dbReference>
<evidence type="ECO:0000313" key="2">
    <source>
        <dbReference type="EMBL" id="EAN86405.1"/>
    </source>
</evidence>
<dbReference type="EMBL" id="AAHK01001226">
    <property type="protein sequence ID" value="EAN86405.1"/>
    <property type="molecule type" value="Genomic_DNA"/>
</dbReference>
<proteinExistence type="predicted"/>
<dbReference type="AlphaFoldDB" id="Q4D1J8"/>
<protein>
    <submittedName>
        <fullName evidence="2">ATP-dependent RNA helicase, putative</fullName>
    </submittedName>
</protein>
<keyword evidence="2" id="KW-0547">Nucleotide-binding</keyword>
<feature type="compositionally biased region" description="Basic and acidic residues" evidence="1">
    <location>
        <begin position="50"/>
        <end position="63"/>
    </location>
</feature>
<accession>Q4D1J8</accession>
<evidence type="ECO:0000313" key="3">
    <source>
        <dbReference type="Proteomes" id="UP000002296"/>
    </source>
</evidence>
<name>Q4D1J8_TRYCC</name>
<dbReference type="GO" id="GO:0004386">
    <property type="term" value="F:helicase activity"/>
    <property type="evidence" value="ECO:0007669"/>
    <property type="project" value="UniProtKB-KW"/>
</dbReference>
<comment type="caution">
    <text evidence="2">The sequence shown here is derived from an EMBL/GenBank/DDBJ whole genome shotgun (WGS) entry which is preliminary data.</text>
</comment>
<dbReference type="eggNOG" id="KOG0952">
    <property type="taxonomic scope" value="Eukaryota"/>
</dbReference>
<feature type="region of interest" description="Disordered" evidence="1">
    <location>
        <begin position="41"/>
        <end position="63"/>
    </location>
</feature>
<keyword evidence="2" id="KW-0378">Hydrolase</keyword>
<keyword evidence="2" id="KW-0067">ATP-binding</keyword>
<organism evidence="2 3">
    <name type="scientific">Trypanosoma cruzi (strain CL Brener)</name>
    <dbReference type="NCBI Taxonomy" id="353153"/>
    <lineage>
        <taxon>Eukaryota</taxon>
        <taxon>Discoba</taxon>
        <taxon>Euglenozoa</taxon>
        <taxon>Kinetoplastea</taxon>
        <taxon>Metakinetoplastina</taxon>
        <taxon>Trypanosomatida</taxon>
        <taxon>Trypanosomatidae</taxon>
        <taxon>Trypanosoma</taxon>
        <taxon>Schizotrypanum</taxon>
    </lineage>
</organism>
<feature type="non-terminal residue" evidence="2">
    <location>
        <position position="351"/>
    </location>
</feature>
<keyword evidence="2" id="KW-0347">Helicase</keyword>
<evidence type="ECO:0000256" key="1">
    <source>
        <dbReference type="SAM" id="MobiDB-lite"/>
    </source>
</evidence>
<dbReference type="STRING" id="353153.Q4D1J8"/>
<keyword evidence="3" id="KW-1185">Reference proteome</keyword>
<dbReference type="InParanoid" id="Q4D1J8"/>
<dbReference type="Proteomes" id="UP000002296">
    <property type="component" value="Unassembled WGS sequence"/>
</dbReference>